<dbReference type="PANTHER" id="PTHR22916">
    <property type="entry name" value="GLYCOSYLTRANSFERASE"/>
    <property type="match status" value="1"/>
</dbReference>
<keyword evidence="3" id="KW-1185">Reference proteome</keyword>
<reference evidence="2 3" key="1">
    <citation type="submission" date="2018-04" db="EMBL/GenBank/DDBJ databases">
        <title>Novel Campyloabacter and Helicobacter Species and Strains.</title>
        <authorList>
            <person name="Mannion A.J."/>
            <person name="Shen Z."/>
            <person name="Fox J.G."/>
        </authorList>
    </citation>
    <scope>NUCLEOTIDE SEQUENCE [LARGE SCALE GENOMIC DNA]</scope>
    <source>
        <strain evidence="2 3">ATCC 700242</strain>
    </source>
</reference>
<accession>A0A3D8IVU1</accession>
<keyword evidence="2" id="KW-0808">Transferase</keyword>
<dbReference type="Proteomes" id="UP000257067">
    <property type="component" value="Unassembled WGS sequence"/>
</dbReference>
<dbReference type="GO" id="GO:0016758">
    <property type="term" value="F:hexosyltransferase activity"/>
    <property type="evidence" value="ECO:0007669"/>
    <property type="project" value="UniProtKB-ARBA"/>
</dbReference>
<dbReference type="AlphaFoldDB" id="A0A3D8IVU1"/>
<sequence length="315" mass="36820">MIPFFSIIFPVYNTERYVEDSLKSIFSQTFKDFELIAINDGSTDQSLCILKRFAQIYPNLILISKENGGLSDARNIGMQYAKGKYLCFVDSDDLIHPHYLADFYNVIQTTQADICKNTHIIKFTSQPKNQKNTSPTHLQEFILKDPKIGCNVWTFAFKKTLIDQYGLTFLKGRIFEDEPFVLMILPLAQIVFTFRGSPYLYRQHSGSIVANSAAAFDRIENFKDIIQWYQSQNILNSSHPIPFYILYDISIKNAYYKDYLQKSQAMLHTLCLEKFLHQDKLAYNLFYLKIENFIREHQKSRGIFKYYLKSLLGLL</sequence>
<evidence type="ECO:0000313" key="3">
    <source>
        <dbReference type="Proteomes" id="UP000257067"/>
    </source>
</evidence>
<dbReference type="CDD" id="cd00761">
    <property type="entry name" value="Glyco_tranf_GTA_type"/>
    <property type="match status" value="1"/>
</dbReference>
<dbReference type="OrthoDB" id="9786172at2"/>
<dbReference type="PANTHER" id="PTHR22916:SF3">
    <property type="entry name" value="UDP-GLCNAC:BETAGAL BETA-1,3-N-ACETYLGLUCOSAMINYLTRANSFERASE-LIKE PROTEIN 1"/>
    <property type="match status" value="1"/>
</dbReference>
<gene>
    <name evidence="2" type="ORF">CQA62_05635</name>
</gene>
<feature type="domain" description="Glycosyltransferase 2-like" evidence="1">
    <location>
        <begin position="6"/>
        <end position="158"/>
    </location>
</feature>
<dbReference type="Gene3D" id="3.90.550.10">
    <property type="entry name" value="Spore Coat Polysaccharide Biosynthesis Protein SpsA, Chain A"/>
    <property type="match status" value="1"/>
</dbReference>
<organism evidence="2 3">
    <name type="scientific">Helicobacter cholecystus</name>
    <dbReference type="NCBI Taxonomy" id="45498"/>
    <lineage>
        <taxon>Bacteria</taxon>
        <taxon>Pseudomonadati</taxon>
        <taxon>Campylobacterota</taxon>
        <taxon>Epsilonproteobacteria</taxon>
        <taxon>Campylobacterales</taxon>
        <taxon>Helicobacteraceae</taxon>
        <taxon>Helicobacter</taxon>
    </lineage>
</organism>
<dbReference type="InterPro" id="IPR001173">
    <property type="entry name" value="Glyco_trans_2-like"/>
</dbReference>
<dbReference type="InterPro" id="IPR029044">
    <property type="entry name" value="Nucleotide-diphossugar_trans"/>
</dbReference>
<dbReference type="SUPFAM" id="SSF53448">
    <property type="entry name" value="Nucleotide-diphospho-sugar transferases"/>
    <property type="match status" value="1"/>
</dbReference>
<dbReference type="EMBL" id="NXLU01000007">
    <property type="protein sequence ID" value="RDU68701.1"/>
    <property type="molecule type" value="Genomic_DNA"/>
</dbReference>
<evidence type="ECO:0000313" key="2">
    <source>
        <dbReference type="EMBL" id="RDU68701.1"/>
    </source>
</evidence>
<dbReference type="RefSeq" id="WP_104724951.1">
    <property type="nucleotide sequence ID" value="NZ_FZNE01000010.1"/>
</dbReference>
<comment type="caution">
    <text evidence="2">The sequence shown here is derived from an EMBL/GenBank/DDBJ whole genome shotgun (WGS) entry which is preliminary data.</text>
</comment>
<name>A0A3D8IVU1_9HELI</name>
<evidence type="ECO:0000259" key="1">
    <source>
        <dbReference type="Pfam" id="PF00535"/>
    </source>
</evidence>
<proteinExistence type="predicted"/>
<protein>
    <submittedName>
        <fullName evidence="2">Glycosyltransferase family 2 protein</fullName>
    </submittedName>
</protein>
<dbReference type="Pfam" id="PF00535">
    <property type="entry name" value="Glycos_transf_2"/>
    <property type="match status" value="1"/>
</dbReference>